<sequence length="297" mass="34683">MVQTQFRYFLPLGERQRAFDNAVALVYRAFPKQSDGANKNQLYQHWNQCNRCLQHVLSLKDNFKEDRQLRKNFKTSAFCELLKDCQRYLYEINALKDLQDMCEVNLLAVETLDDKEQANDITAWTLSLQASMYESTGKAQKAIELNMKGYEMRLGEVPLKGGLLGGFEQNLAYNYNTANDHETALRWFEKSRDTWIAWNIKEGREADWPTVTKKNMASKHLRDSLEITKFHANVMPVEHARGLLKLSEALLQDSYNSSGEVTDLRDEVEVHLLRRDLQAVEFTKEADFDLWVPIFWR</sequence>
<proteinExistence type="predicted"/>
<protein>
    <submittedName>
        <fullName evidence="1">Uncharacterized protein</fullName>
    </submittedName>
</protein>
<evidence type="ECO:0000313" key="2">
    <source>
        <dbReference type="Proteomes" id="UP001140502"/>
    </source>
</evidence>
<dbReference type="AlphaFoldDB" id="A0A9W9BJK4"/>
<dbReference type="Proteomes" id="UP001140502">
    <property type="component" value="Unassembled WGS sequence"/>
</dbReference>
<name>A0A9W9BJK4_9HYPO</name>
<accession>A0A9W9BJK4</accession>
<organism evidence="1 2">
    <name type="scientific">Fusarium piperis</name>
    <dbReference type="NCBI Taxonomy" id="1435070"/>
    <lineage>
        <taxon>Eukaryota</taxon>
        <taxon>Fungi</taxon>
        <taxon>Dikarya</taxon>
        <taxon>Ascomycota</taxon>
        <taxon>Pezizomycotina</taxon>
        <taxon>Sordariomycetes</taxon>
        <taxon>Hypocreomycetidae</taxon>
        <taxon>Hypocreales</taxon>
        <taxon>Nectriaceae</taxon>
        <taxon>Fusarium</taxon>
        <taxon>Fusarium solani species complex</taxon>
    </lineage>
</organism>
<keyword evidence="2" id="KW-1185">Reference proteome</keyword>
<evidence type="ECO:0000313" key="1">
    <source>
        <dbReference type="EMBL" id="KAJ4312434.1"/>
    </source>
</evidence>
<comment type="caution">
    <text evidence="1">The sequence shown here is derived from an EMBL/GenBank/DDBJ whole genome shotgun (WGS) entry which is preliminary data.</text>
</comment>
<reference evidence="1" key="1">
    <citation type="submission" date="2022-10" db="EMBL/GenBank/DDBJ databases">
        <title>Tapping the CABI collections for fungal endophytes: first genome assemblies for Collariella, Neodidymelliopsis, Ascochyta clinopodiicola, Didymella pomorum, Didymosphaeria variabile, Neocosmospora piperis and Neocucurbitaria cava.</title>
        <authorList>
            <person name="Hill R."/>
        </authorList>
    </citation>
    <scope>NUCLEOTIDE SEQUENCE</scope>
    <source>
        <strain evidence="1">IMI 366586</strain>
    </source>
</reference>
<gene>
    <name evidence="1" type="ORF">N0V84_009926</name>
</gene>
<dbReference type="OrthoDB" id="5104449at2759"/>
<dbReference type="EMBL" id="JAPEUR010000291">
    <property type="protein sequence ID" value="KAJ4312434.1"/>
    <property type="molecule type" value="Genomic_DNA"/>
</dbReference>